<sequence>YCDENHGQGHFILTGSTSKVKETRHTGTGRISTLKMYPMSLYESKESNGTISLIDLFDKKENLEKGCVSQLTIENLIFAACRGGWPESVLLNDSQAQLAIPKDYFKQIYQKDMFSVDIVKRNPQTMRAVLRSYARNISTLAKKVSILDDVNATNTISSDTLDDYISVLEKLYIVEDIYGWCPQIRSKTAMRSGRKREFVDPSIAVAALGGSPKMYNLDLKTFGFIFETLCIRDLKIYSQSLSGEVSYYHDNSGLEADCVLHLDDGRYALIEFKLGTFEIEDGAKNLNTLQRLIEEHNKKSKSKIRLPDLKIVVTGSKYGYRRDDGVFVIPIGCLKD</sequence>
<dbReference type="AlphaFoldDB" id="A0AA43U703"/>
<dbReference type="PANTHER" id="PTHR43566">
    <property type="entry name" value="CONSERVED PROTEIN"/>
    <property type="match status" value="1"/>
</dbReference>
<dbReference type="PANTHER" id="PTHR43566:SF1">
    <property type="entry name" value="AAA+ ATPASE DOMAIN-CONTAINING PROTEIN"/>
    <property type="match status" value="1"/>
</dbReference>
<organism evidence="2 3">
    <name type="scientific">Phoenicibacter congonensis</name>
    <dbReference type="NCBI Taxonomy" id="1944646"/>
    <lineage>
        <taxon>Bacteria</taxon>
        <taxon>Bacillati</taxon>
        <taxon>Actinomycetota</taxon>
        <taxon>Coriobacteriia</taxon>
        <taxon>Eggerthellales</taxon>
        <taxon>Eggerthellaceae</taxon>
        <taxon>Phoenicibacter</taxon>
    </lineage>
</organism>
<proteinExistence type="predicted"/>
<comment type="caution">
    <text evidence="2">The sequence shown here is derived from an EMBL/GenBank/DDBJ whole genome shotgun (WGS) entry which is preliminary data.</text>
</comment>
<dbReference type="EMBL" id="JAUMVS010000380">
    <property type="protein sequence ID" value="MDO4842938.1"/>
    <property type="molecule type" value="Genomic_DNA"/>
</dbReference>
<gene>
    <name evidence="2" type="ORF">Q3982_09705</name>
</gene>
<dbReference type="Proteomes" id="UP001168575">
    <property type="component" value="Unassembled WGS sequence"/>
</dbReference>
<feature type="domain" description="DUF4143" evidence="1">
    <location>
        <begin position="111"/>
        <end position="274"/>
    </location>
</feature>
<name>A0AA43U703_9ACTN</name>
<evidence type="ECO:0000259" key="1">
    <source>
        <dbReference type="Pfam" id="PF13635"/>
    </source>
</evidence>
<keyword evidence="3" id="KW-1185">Reference proteome</keyword>
<evidence type="ECO:0000313" key="2">
    <source>
        <dbReference type="EMBL" id="MDO4842938.1"/>
    </source>
</evidence>
<dbReference type="Pfam" id="PF13635">
    <property type="entry name" value="DUF4143"/>
    <property type="match status" value="1"/>
</dbReference>
<accession>A0AA43U703</accession>
<evidence type="ECO:0000313" key="3">
    <source>
        <dbReference type="Proteomes" id="UP001168575"/>
    </source>
</evidence>
<reference evidence="2" key="1">
    <citation type="submission" date="2023-07" db="EMBL/GenBank/DDBJ databases">
        <title>Between Cages and Wild: Unraveling the Impact of Captivity on Animal Microbiomes and Antimicrobial Resistance.</title>
        <authorList>
            <person name="Schmartz G.P."/>
            <person name="Rehner J."/>
            <person name="Schuff M.J."/>
            <person name="Becker S.L."/>
            <person name="Kravczyk M."/>
            <person name="Gurevich A."/>
            <person name="Francke R."/>
            <person name="Mueller R."/>
            <person name="Keller V."/>
            <person name="Keller A."/>
        </authorList>
    </citation>
    <scope>NUCLEOTIDE SEQUENCE</scope>
    <source>
        <strain evidence="2">S12M_St_49</strain>
    </source>
</reference>
<protein>
    <submittedName>
        <fullName evidence="2">DUF4143 domain-containing protein</fullName>
    </submittedName>
</protein>
<dbReference type="InterPro" id="IPR025420">
    <property type="entry name" value="DUF4143"/>
</dbReference>
<feature type="non-terminal residue" evidence="2">
    <location>
        <position position="1"/>
    </location>
</feature>